<feature type="transmembrane region" description="Helical" evidence="1">
    <location>
        <begin position="12"/>
        <end position="30"/>
    </location>
</feature>
<protein>
    <submittedName>
        <fullName evidence="2">Uncharacterized protein</fullName>
    </submittedName>
</protein>
<feature type="transmembrane region" description="Helical" evidence="1">
    <location>
        <begin position="42"/>
        <end position="60"/>
    </location>
</feature>
<gene>
    <name evidence="2" type="ordered locus">FN0144</name>
</gene>
<accession>Q8RGY1</accession>
<dbReference type="KEGG" id="fnu:FN0144"/>
<dbReference type="PaxDb" id="190304-FN0144"/>
<evidence type="ECO:0000313" key="2">
    <source>
        <dbReference type="EMBL" id="AAL94350.1"/>
    </source>
</evidence>
<dbReference type="EnsemblBacteria" id="AAL94350">
    <property type="protein sequence ID" value="AAL94350"/>
    <property type="gene ID" value="FN0144"/>
</dbReference>
<keyword evidence="1" id="KW-1133">Transmembrane helix</keyword>
<name>Q8RGY1_FUSNN</name>
<proteinExistence type="predicted"/>
<dbReference type="InParanoid" id="Q8RGY1"/>
<organism evidence="2">
    <name type="scientific">Fusobacterium nucleatum subsp. nucleatum (strain ATCC 25586 / DSM 15643 / BCRC 10681 / CIP 101130 / JCM 8532 / KCTC 2640 / LMG 13131 / VPI 4355)</name>
    <dbReference type="NCBI Taxonomy" id="190304"/>
    <lineage>
        <taxon>Bacteria</taxon>
        <taxon>Fusobacteriati</taxon>
        <taxon>Fusobacteriota</taxon>
        <taxon>Fusobacteriia</taxon>
        <taxon>Fusobacteriales</taxon>
        <taxon>Fusobacteriaceae</taxon>
        <taxon>Fusobacterium</taxon>
    </lineage>
</organism>
<dbReference type="EMBL" id="AE009951">
    <property type="protein sequence ID" value="AAL94350.1"/>
    <property type="molecule type" value="Genomic_DNA"/>
</dbReference>
<reference evidence="2" key="1">
    <citation type="journal article" date="2002" name="J. Bacteriol.">
        <title>Genome sequence and analysis of the oral bacterium Fusobacterium nucleatum strain ATCC 25586.</title>
        <authorList>
            <person name="Kapatral V."/>
            <person name="Anderson I."/>
            <person name="Ivanova N."/>
            <person name="Reznik G."/>
            <person name="Los T."/>
            <person name="Lykidis A."/>
            <person name="Bhattacharyya A."/>
            <person name="Bartman A."/>
            <person name="Gardner W."/>
            <person name="Grechkin G."/>
            <person name="Zhu L."/>
            <person name="Vasieva O."/>
            <person name="Chu L."/>
            <person name="Kogan Y."/>
            <person name="Chaga O."/>
            <person name="Goltsman E."/>
            <person name="Bernal A."/>
            <person name="Larsen N."/>
            <person name="D'Souza M."/>
            <person name="Walunas T."/>
            <person name="Pusch G."/>
            <person name="Haselkorn R."/>
            <person name="Fonstein M."/>
            <person name="Kyrpides N."/>
            <person name="Overbeek R."/>
        </authorList>
    </citation>
    <scope>NUCLEOTIDE SEQUENCE [LARGE SCALE GENOMIC DNA]</scope>
    <source>
        <strain evidence="2">ATCC 25586</strain>
    </source>
</reference>
<keyword evidence="1" id="KW-0472">Membrane</keyword>
<dbReference type="HOGENOM" id="CLU_2897682_0_0_0"/>
<dbReference type="STRING" id="190304.FN0144"/>
<sequence>MLSFVICFSSLHPHLLYFCYSIQILLYSISRRFTKEILSTNIIFLKFLIFYIFSIISINLSL</sequence>
<evidence type="ECO:0000256" key="1">
    <source>
        <dbReference type="SAM" id="Phobius"/>
    </source>
</evidence>
<dbReference type="AlphaFoldDB" id="Q8RGY1"/>
<keyword evidence="1" id="KW-0812">Transmembrane</keyword>